<name>A0A8H4V5X0_9HYPO</name>
<evidence type="ECO:0000256" key="1">
    <source>
        <dbReference type="ARBA" id="ARBA00010348"/>
    </source>
</evidence>
<dbReference type="PROSITE" id="PS50815">
    <property type="entry name" value="HORMA"/>
    <property type="match status" value="1"/>
</dbReference>
<dbReference type="AlphaFoldDB" id="A0A8H4V5X0"/>
<sequence>MSTLLPPEHASALVSSFTSFVTIAIHSLLYHRRLYPPTTFLLARAYNLPVHQSRHPAVCAWVRDAVAAVAHQLRSAAARRVALAVHEPAALAVVERWVFDLCAFPADPRLVAAEGSHVLGPQRGDEGEQNRVNWTDVHEALRGALRRLAYAGESMPPPPHDSTFTLAIELRDDALAPIQHPQLWIPSEPHLQPPTASNPHQGAALGGSSTTPIRSVQAGPLFFECWVEQGTPNAHATTPSRTDADCETT</sequence>
<accession>A0A8H4V5X0</accession>
<comment type="caution">
    <text evidence="4">The sequence shown here is derived from an EMBL/GenBank/DDBJ whole genome shotgun (WGS) entry which is preliminary data.</text>
</comment>
<dbReference type="PANTHER" id="PTHR11842:SF10">
    <property type="entry name" value="MITOTIC SPINDLE ASSEMBLY CHECKPOINT PROTEIN MAD2B"/>
    <property type="match status" value="1"/>
</dbReference>
<keyword evidence="5" id="KW-1185">Reference proteome</keyword>
<reference evidence="4 5" key="1">
    <citation type="journal article" date="2020" name="Genome Biol. Evol.">
        <title>A new high-quality draft genome assembly of the Chinese cordyceps Ophiocordyceps sinensis.</title>
        <authorList>
            <person name="Shu R."/>
            <person name="Zhang J."/>
            <person name="Meng Q."/>
            <person name="Zhang H."/>
            <person name="Zhou G."/>
            <person name="Li M."/>
            <person name="Wu P."/>
            <person name="Zhao Y."/>
            <person name="Chen C."/>
            <person name="Qin Q."/>
        </authorList>
    </citation>
    <scope>NUCLEOTIDE SEQUENCE [LARGE SCALE GENOMIC DNA]</scope>
    <source>
        <strain evidence="4 5">IOZ07</strain>
    </source>
</reference>
<organism evidence="4 5">
    <name type="scientific">Ophiocordyceps sinensis</name>
    <dbReference type="NCBI Taxonomy" id="72228"/>
    <lineage>
        <taxon>Eukaryota</taxon>
        <taxon>Fungi</taxon>
        <taxon>Dikarya</taxon>
        <taxon>Ascomycota</taxon>
        <taxon>Pezizomycotina</taxon>
        <taxon>Sordariomycetes</taxon>
        <taxon>Hypocreomycetidae</taxon>
        <taxon>Hypocreales</taxon>
        <taxon>Ophiocordycipitaceae</taxon>
        <taxon>Ophiocordyceps</taxon>
    </lineage>
</organism>
<dbReference type="InterPro" id="IPR045091">
    <property type="entry name" value="Mad2-like"/>
</dbReference>
<dbReference type="InterPro" id="IPR003511">
    <property type="entry name" value="HORMA_dom"/>
</dbReference>
<dbReference type="SUPFAM" id="SSF56019">
    <property type="entry name" value="The spindle assembly checkpoint protein mad2"/>
    <property type="match status" value="1"/>
</dbReference>
<gene>
    <name evidence="4" type="ORF">G6O67_005421</name>
</gene>
<dbReference type="Proteomes" id="UP000557566">
    <property type="component" value="Unassembled WGS sequence"/>
</dbReference>
<evidence type="ECO:0000259" key="3">
    <source>
        <dbReference type="PROSITE" id="PS50815"/>
    </source>
</evidence>
<comment type="similarity">
    <text evidence="1">Belongs to the MAD2 family.</text>
</comment>
<feature type="region of interest" description="Disordered" evidence="2">
    <location>
        <begin position="186"/>
        <end position="213"/>
    </location>
</feature>
<dbReference type="Gene3D" id="3.30.900.10">
    <property type="entry name" value="HORMA domain"/>
    <property type="match status" value="1"/>
</dbReference>
<dbReference type="EMBL" id="JAAVMX010000005">
    <property type="protein sequence ID" value="KAF4509119.1"/>
    <property type="molecule type" value="Genomic_DNA"/>
</dbReference>
<proteinExistence type="inferred from homology"/>
<evidence type="ECO:0000256" key="2">
    <source>
        <dbReference type="SAM" id="MobiDB-lite"/>
    </source>
</evidence>
<evidence type="ECO:0000313" key="4">
    <source>
        <dbReference type="EMBL" id="KAF4509119.1"/>
    </source>
</evidence>
<dbReference type="GO" id="GO:0016035">
    <property type="term" value="C:zeta DNA polymerase complex"/>
    <property type="evidence" value="ECO:0007669"/>
    <property type="project" value="TreeGrafter"/>
</dbReference>
<evidence type="ECO:0000313" key="5">
    <source>
        <dbReference type="Proteomes" id="UP000557566"/>
    </source>
</evidence>
<dbReference type="Pfam" id="PF02301">
    <property type="entry name" value="HORMA"/>
    <property type="match status" value="1"/>
</dbReference>
<protein>
    <recommendedName>
        <fullName evidence="3">HORMA domain-containing protein</fullName>
    </recommendedName>
</protein>
<feature type="domain" description="HORMA" evidence="3">
    <location>
        <begin position="11"/>
        <end position="227"/>
    </location>
</feature>
<dbReference type="InterPro" id="IPR036570">
    <property type="entry name" value="HORMA_dom_sf"/>
</dbReference>
<dbReference type="OrthoDB" id="21254at2759"/>
<dbReference type="PANTHER" id="PTHR11842">
    <property type="entry name" value="MITOTIC SPINDLE ASSEMBLY CHECKPOINT PROTEIN MAD2"/>
    <property type="match status" value="1"/>
</dbReference>